<keyword evidence="3" id="KW-0813">Transport</keyword>
<dbReference type="NCBIfam" id="TIGR00879">
    <property type="entry name" value="SP"/>
    <property type="match status" value="1"/>
</dbReference>
<keyword evidence="8 9" id="KW-0482">Metalloprotease</keyword>
<keyword evidence="8 9" id="KW-0645">Protease</keyword>
<dbReference type="InterPro" id="IPR034035">
    <property type="entry name" value="Astacin-like_dom"/>
</dbReference>
<feature type="transmembrane region" description="Helical" evidence="11">
    <location>
        <begin position="49"/>
        <end position="66"/>
    </location>
</feature>
<feature type="binding site" evidence="8">
    <location>
        <position position="770"/>
    </location>
    <ligand>
        <name>Zn(2+)</name>
        <dbReference type="ChEBI" id="CHEBI:29105"/>
        <note>catalytic</note>
    </ligand>
</feature>
<dbReference type="AlphaFoldDB" id="A0A8B8E8R4"/>
<feature type="transmembrane region" description="Helical" evidence="11">
    <location>
        <begin position="581"/>
        <end position="605"/>
    </location>
</feature>
<evidence type="ECO:0000256" key="2">
    <source>
        <dbReference type="ARBA" id="ARBA00004141"/>
    </source>
</evidence>
<evidence type="ECO:0000256" key="1">
    <source>
        <dbReference type="ARBA" id="ARBA00002657"/>
    </source>
</evidence>
<evidence type="ECO:0000259" key="14">
    <source>
        <dbReference type="PROSITE" id="PS51864"/>
    </source>
</evidence>
<dbReference type="OrthoDB" id="4540492at2759"/>
<feature type="disulfide bond" evidence="7">
    <location>
        <begin position="929"/>
        <end position="963"/>
    </location>
</feature>
<dbReference type="PROSITE" id="PS51670">
    <property type="entry name" value="SHKT"/>
    <property type="match status" value="2"/>
</dbReference>
<evidence type="ECO:0000313" key="16">
    <source>
        <dbReference type="RefSeq" id="XP_022335856.1"/>
    </source>
</evidence>
<dbReference type="PROSITE" id="PS00216">
    <property type="entry name" value="SUGAR_TRANSPORT_1"/>
    <property type="match status" value="1"/>
</dbReference>
<dbReference type="PRINTS" id="PR00480">
    <property type="entry name" value="ASTACIN"/>
</dbReference>
<comment type="caution">
    <text evidence="7">Lacks conserved residue(s) required for the propagation of feature annotation.</text>
</comment>
<feature type="transmembrane region" description="Helical" evidence="11">
    <location>
        <begin position="480"/>
        <end position="498"/>
    </location>
</feature>
<feature type="transmembrane region" description="Helical" evidence="11">
    <location>
        <begin position="108"/>
        <end position="132"/>
    </location>
</feature>
<keyword evidence="7" id="KW-1015">Disulfide bond</keyword>
<feature type="domain" description="Peptidase M12A" evidence="14">
    <location>
        <begin position="669"/>
        <end position="864"/>
    </location>
</feature>
<dbReference type="PANTHER" id="PTHR23503:SF8">
    <property type="entry name" value="FACILITATED GLUCOSE TRANSPORTER PROTEIN 1"/>
    <property type="match status" value="1"/>
</dbReference>
<dbReference type="InterPro" id="IPR036259">
    <property type="entry name" value="MFS_trans_sf"/>
</dbReference>
<sequence length="1046" mass="116951">MERKPLLSSHGNGHTFGYDEDQEEDVTLTENEIDAIVTSTPRQNFTKNLALAITACVCGSSFMLGYNTGVVNTPANKIKDFDNTSYHRRYGGTGNSSSGYLTETGGSILWATTVSIFALGGMIGGLSAGYWCNKYGRKGALLRNNLLHFVAAGLMFSSRFAHSYEMIIAGRLLVGICAGINSGAAPLYLAEIAPTSLRGFAGVFNQLAITTGVLVSQILGLDFVLGTECLWNYALGATVISIAVMLLLLPWCPESPRFLMLVTKDEDEAEKALIWLRDTDDVGEELEEMRSEAESQRRMPKFKFVNLFHDKSLREPLIISVVLQLTQQFSGINAVIYYSTEIFKSANLSAQNAEYATIATGGVNVLMTFISAFIMDKAGRRSLLLIGVGGLFIFSAVLAVSLILIKVCSITWMSYIAIVSVICYIISFALGPGSIPWFMVAEIFSQGPRSAAVSVSTMVNWFSNFTVGLVFPILELLIKQYSFLPFVVLLFIFLIFIYRRVPETKGKTIEQISLLFKRSETVVFEKVIQDPESEGYHRLQHDQSSEDSFNDITLQQKTGYIFETPCIYTYKYDMIIRCCDCLISTSFFINMDIFCVSLVLCMQMLSRVVASPIDKLITNAAEDTTSFDIVADPSTKTLRLELDILVDLNDYVETRRELILEGRRRKKRKASSNTRKRWPNKEVPYIITNDFSPADKLEIKAAAAEWNKYTCLNVREATPSDVNRVRFQNGKGCSSYIGMVKGEQELNLGKNCRVKRVIIHELGHAIGFQHEQSRPDRDTYVEIVKENIPEALTYNFDRLPETKIDSYNVEYDYQSIMHYSSKAFSTNGMITVRTKDPQYQSVIGNAPGLSFRDIKLANRMYSCNANCNVVQCPGEGFQAKDCKCYCPSGDRDNPLRECDDTDVVTNRPFQSTTFKPVTKPTGSPISDSCQNGHNYCDFWASRGHCDSSPGFMNLYCKKACNRCTAEAEVCEDVGQHCDFWKAQGYCSMNMMPYMQRNCRRTCEYCTLDEGNGEGVQSLRSSASVNSTKMAFVFIIFLVQTLVAAII</sequence>
<organism evidence="15 16">
    <name type="scientific">Crassostrea virginica</name>
    <name type="common">Eastern oyster</name>
    <dbReference type="NCBI Taxonomy" id="6565"/>
    <lineage>
        <taxon>Eukaryota</taxon>
        <taxon>Metazoa</taxon>
        <taxon>Spiralia</taxon>
        <taxon>Lophotrochozoa</taxon>
        <taxon>Mollusca</taxon>
        <taxon>Bivalvia</taxon>
        <taxon>Autobranchia</taxon>
        <taxon>Pteriomorphia</taxon>
        <taxon>Ostreida</taxon>
        <taxon>Ostreoidea</taxon>
        <taxon>Ostreidae</taxon>
        <taxon>Crassostrea</taxon>
    </lineage>
</organism>
<keyword evidence="5 11" id="KW-1133">Transmembrane helix</keyword>
<dbReference type="Gene3D" id="3.40.390.10">
    <property type="entry name" value="Collagenase (Catalytic Domain)"/>
    <property type="match status" value="1"/>
</dbReference>
<dbReference type="KEGG" id="cvn:111132344"/>
<feature type="active site" evidence="8">
    <location>
        <position position="761"/>
    </location>
</feature>
<dbReference type="Pfam" id="PF01549">
    <property type="entry name" value="ShK"/>
    <property type="match status" value="2"/>
</dbReference>
<dbReference type="PROSITE" id="PS00217">
    <property type="entry name" value="SUGAR_TRANSPORT_2"/>
    <property type="match status" value="1"/>
</dbReference>
<keyword evidence="8 9" id="KW-0378">Hydrolase</keyword>
<dbReference type="GO" id="GO:0008270">
    <property type="term" value="F:zinc ion binding"/>
    <property type="evidence" value="ECO:0007669"/>
    <property type="project" value="UniProtKB-UniRule"/>
</dbReference>
<dbReference type="Pfam" id="PF00083">
    <property type="entry name" value="Sugar_tr"/>
    <property type="match status" value="1"/>
</dbReference>
<proteinExistence type="predicted"/>
<reference evidence="16" key="1">
    <citation type="submission" date="2025-08" db="UniProtKB">
        <authorList>
            <consortium name="RefSeq"/>
        </authorList>
    </citation>
    <scope>IDENTIFICATION</scope>
    <source>
        <tissue evidence="16">Whole sample</tissue>
    </source>
</reference>
<feature type="binding site" evidence="8">
    <location>
        <position position="760"/>
    </location>
    <ligand>
        <name>Zn(2+)</name>
        <dbReference type="ChEBI" id="CHEBI:29105"/>
        <note>catalytic</note>
    </ligand>
</feature>
<evidence type="ECO:0000256" key="11">
    <source>
        <dbReference type="SAM" id="Phobius"/>
    </source>
</evidence>
<dbReference type="InterPro" id="IPR005828">
    <property type="entry name" value="MFS_sugar_transport-like"/>
</dbReference>
<dbReference type="Gene3D" id="1.20.1250.20">
    <property type="entry name" value="MFS general substrate transporter like domains"/>
    <property type="match status" value="1"/>
</dbReference>
<keyword evidence="8 9" id="KW-0862">Zinc</keyword>
<evidence type="ECO:0000256" key="5">
    <source>
        <dbReference type="ARBA" id="ARBA00022989"/>
    </source>
</evidence>
<feature type="domain" description="ShKT" evidence="13">
    <location>
        <begin position="970"/>
        <end position="1005"/>
    </location>
</feature>
<dbReference type="InterPro" id="IPR003582">
    <property type="entry name" value="ShKT_dom"/>
</dbReference>
<dbReference type="RefSeq" id="XP_022335856.1">
    <property type="nucleotide sequence ID" value="XM_022480148.1"/>
</dbReference>
<feature type="domain" description="Major facilitator superfamily (MFS) profile" evidence="12">
    <location>
        <begin position="53"/>
        <end position="505"/>
    </location>
</feature>
<evidence type="ECO:0000256" key="6">
    <source>
        <dbReference type="ARBA" id="ARBA00023136"/>
    </source>
</evidence>
<keyword evidence="15" id="KW-1185">Reference proteome</keyword>
<comment type="cofactor">
    <cofactor evidence="8 9">
        <name>Zn(2+)</name>
        <dbReference type="ChEBI" id="CHEBI:29105"/>
    </cofactor>
    <text evidence="8 9">Binds 1 zinc ion per subunit.</text>
</comment>
<dbReference type="GO" id="GO:0015149">
    <property type="term" value="F:hexose transmembrane transporter activity"/>
    <property type="evidence" value="ECO:0007669"/>
    <property type="project" value="TreeGrafter"/>
</dbReference>
<dbReference type="Gene3D" id="1.10.10.1940">
    <property type="match status" value="1"/>
</dbReference>
<feature type="transmembrane region" description="Helical" evidence="11">
    <location>
        <begin position="358"/>
        <end position="375"/>
    </location>
</feature>
<feature type="domain" description="ShKT" evidence="13">
    <location>
        <begin position="929"/>
        <end position="963"/>
    </location>
</feature>
<evidence type="ECO:0000256" key="8">
    <source>
        <dbReference type="PROSITE-ProRule" id="PRU01211"/>
    </source>
</evidence>
<dbReference type="SMART" id="SM00235">
    <property type="entry name" value="ZnMc"/>
    <property type="match status" value="1"/>
</dbReference>
<dbReference type="Proteomes" id="UP000694844">
    <property type="component" value="Chromosome 5"/>
</dbReference>
<gene>
    <name evidence="16" type="primary">LOC111132344</name>
</gene>
<dbReference type="InterPro" id="IPR001506">
    <property type="entry name" value="Peptidase_M12A"/>
</dbReference>
<evidence type="ECO:0000259" key="12">
    <source>
        <dbReference type="PROSITE" id="PS50850"/>
    </source>
</evidence>
<feature type="binding site" evidence="8">
    <location>
        <position position="764"/>
    </location>
    <ligand>
        <name>Zn(2+)</name>
        <dbReference type="ChEBI" id="CHEBI:29105"/>
        <note>catalytic</note>
    </ligand>
</feature>
<dbReference type="EC" id="3.4.24.-" evidence="9"/>
<comment type="subcellular location">
    <subcellularLocation>
        <location evidence="2">Membrane</location>
        <topology evidence="2">Multi-pass membrane protein</topology>
    </subcellularLocation>
</comment>
<dbReference type="PANTHER" id="PTHR23503">
    <property type="entry name" value="SOLUTE CARRIER FAMILY 2"/>
    <property type="match status" value="1"/>
</dbReference>
<feature type="transmembrane region" description="Helical" evidence="11">
    <location>
        <begin position="168"/>
        <end position="190"/>
    </location>
</feature>
<keyword evidence="4 11" id="KW-0812">Transmembrane</keyword>
<dbReference type="SMART" id="SM00254">
    <property type="entry name" value="ShKT"/>
    <property type="match status" value="2"/>
</dbReference>
<feature type="transmembrane region" description="Helical" evidence="11">
    <location>
        <begin position="202"/>
        <end position="224"/>
    </location>
</feature>
<dbReference type="InterPro" id="IPR003663">
    <property type="entry name" value="Sugar/inositol_transpt"/>
</dbReference>
<dbReference type="SUPFAM" id="SSF103473">
    <property type="entry name" value="MFS general substrate transporter"/>
    <property type="match status" value="1"/>
</dbReference>
<comment type="function">
    <text evidence="1">Metalloprotease.</text>
</comment>
<accession>A0A8B8E8R4</accession>
<protein>
    <recommendedName>
        <fullName evidence="9">Metalloendopeptidase</fullName>
        <ecNumber evidence="9">3.4.24.-</ecNumber>
    </recommendedName>
</protein>
<dbReference type="GO" id="GO:0004222">
    <property type="term" value="F:metalloendopeptidase activity"/>
    <property type="evidence" value="ECO:0007669"/>
    <property type="project" value="UniProtKB-UniRule"/>
</dbReference>
<dbReference type="Pfam" id="PF01400">
    <property type="entry name" value="Astacin"/>
    <property type="match status" value="1"/>
</dbReference>
<dbReference type="InterPro" id="IPR005829">
    <property type="entry name" value="Sugar_transporter_CS"/>
</dbReference>
<keyword evidence="6 11" id="KW-0472">Membrane</keyword>
<evidence type="ECO:0000256" key="3">
    <source>
        <dbReference type="ARBA" id="ARBA00022448"/>
    </source>
</evidence>
<dbReference type="GO" id="GO:0016020">
    <property type="term" value="C:membrane"/>
    <property type="evidence" value="ECO:0007669"/>
    <property type="project" value="UniProtKB-SubCell"/>
</dbReference>
<keyword evidence="8 9" id="KW-0479">Metal-binding</keyword>
<dbReference type="SUPFAM" id="SSF55486">
    <property type="entry name" value="Metalloproteases ('zincins'), catalytic domain"/>
    <property type="match status" value="1"/>
</dbReference>
<dbReference type="CDD" id="cd04280">
    <property type="entry name" value="ZnMc_astacin_like"/>
    <property type="match status" value="1"/>
</dbReference>
<dbReference type="InterPro" id="IPR006026">
    <property type="entry name" value="Peptidase_Metallo"/>
</dbReference>
<feature type="region of interest" description="Disordered" evidence="10">
    <location>
        <begin position="1"/>
        <end position="24"/>
    </location>
</feature>
<evidence type="ECO:0000259" key="13">
    <source>
        <dbReference type="PROSITE" id="PS51670"/>
    </source>
</evidence>
<evidence type="ECO:0000256" key="9">
    <source>
        <dbReference type="RuleBase" id="RU361183"/>
    </source>
</evidence>
<dbReference type="GO" id="GO:0006508">
    <property type="term" value="P:proteolysis"/>
    <property type="evidence" value="ECO:0007669"/>
    <property type="project" value="UniProtKB-KW"/>
</dbReference>
<name>A0A8B8E8R4_CRAVI</name>
<dbReference type="InterPro" id="IPR024079">
    <property type="entry name" value="MetalloPept_cat_dom_sf"/>
</dbReference>
<evidence type="ECO:0000256" key="7">
    <source>
        <dbReference type="PROSITE-ProRule" id="PRU01005"/>
    </source>
</evidence>
<dbReference type="InterPro" id="IPR045263">
    <property type="entry name" value="GLUT"/>
</dbReference>
<feature type="transmembrane region" description="Helical" evidence="11">
    <location>
        <begin position="230"/>
        <end position="251"/>
    </location>
</feature>
<evidence type="ECO:0000313" key="15">
    <source>
        <dbReference type="Proteomes" id="UP000694844"/>
    </source>
</evidence>
<dbReference type="FunFam" id="1.20.1250.20:FF:000029">
    <property type="entry name" value="solute carrier family 2, facilitated glucose transporter member 4"/>
    <property type="match status" value="1"/>
</dbReference>
<feature type="transmembrane region" description="Helical" evidence="11">
    <location>
        <begin position="451"/>
        <end position="474"/>
    </location>
</feature>
<dbReference type="PROSITE" id="PS50850">
    <property type="entry name" value="MFS"/>
    <property type="match status" value="1"/>
</dbReference>
<feature type="transmembrane region" description="Helical" evidence="11">
    <location>
        <begin position="410"/>
        <end position="430"/>
    </location>
</feature>
<dbReference type="InterPro" id="IPR020846">
    <property type="entry name" value="MFS_dom"/>
</dbReference>
<evidence type="ECO:0000256" key="10">
    <source>
        <dbReference type="SAM" id="MobiDB-lite"/>
    </source>
</evidence>
<dbReference type="PROSITE" id="PS51864">
    <property type="entry name" value="ASTACIN"/>
    <property type="match status" value="1"/>
</dbReference>
<feature type="transmembrane region" description="Helical" evidence="11">
    <location>
        <begin position="382"/>
        <end position="404"/>
    </location>
</feature>
<evidence type="ECO:0000256" key="4">
    <source>
        <dbReference type="ARBA" id="ARBA00022692"/>
    </source>
</evidence>
<dbReference type="GeneID" id="111132344"/>